<evidence type="ECO:0000313" key="7">
    <source>
        <dbReference type="EMBL" id="QDV35680.1"/>
    </source>
</evidence>
<dbReference type="PRINTS" id="PR00507">
    <property type="entry name" value="N12N6MTFRASE"/>
</dbReference>
<dbReference type="EMBL" id="CP036426">
    <property type="protein sequence ID" value="QDV35680.1"/>
    <property type="molecule type" value="Genomic_DNA"/>
</dbReference>
<dbReference type="KEGG" id="tpla:ElP_35840"/>
<dbReference type="REBASE" id="356031">
    <property type="entry name" value="PbaE1PORF35840P"/>
</dbReference>
<dbReference type="InterPro" id="IPR050953">
    <property type="entry name" value="N4_N6_ade-DNA_methylase"/>
</dbReference>
<keyword evidence="8" id="KW-1185">Reference proteome</keyword>
<dbReference type="InterPro" id="IPR029063">
    <property type="entry name" value="SAM-dependent_MTases_sf"/>
</dbReference>
<keyword evidence="2" id="KW-0489">Methyltransferase</keyword>
<evidence type="ECO:0000313" key="8">
    <source>
        <dbReference type="Proteomes" id="UP000317835"/>
    </source>
</evidence>
<keyword evidence="4" id="KW-0949">S-adenosyl-L-methionine</keyword>
<sequence>MQLLHDTGVRLGLVTNGDQWMLVDAPRGETTGYASWYAPLWLEEPKTLQAFRTLLGVHRFFGVPEEETLERLLAQSAEDQQEVTDQLGYQVRRAVEVLVSSLDKANRDHGGALLKGVPEAVLYEAALTVMMRLVFLFCAEERELLLLGDDLYDKNYAVSTLREQLRAAANDFGEDVLQRRNDAWCRLLTTTRAVYAGVRHERIKLPAYKGKLFDPDRFPFLEGRPPGTSWTGTPGHPLPVDNRTVLHLLEALQVLQVKLPGGGPATPRKLSFRALQITQIGHVYEGLLDHTAVRADEPVLGLSGSRNAEPEVPLAELESRAAKGEDELLKFAKDETGRSSVATVKRLLASEPDDQVLGRFRTACQGDEALWGRVRPFAGLVRLDTFDYPLVLLPGSVYVTAGTDRRSSGTHYRPESLTEPIVRYTLEPLVYDGPAEGKPQEEWRLRSAAQLLDLKICDMACGSGAFLVQVCIDLSLRLLEAWEEAERRAGGTPRITPFGEVSEGQPDEQLIPLDRQERLLYARRLVAERCLYGVDRNPLAVEMAKLSLWLLTLAKDKPFTFLDHAIRCGDSLVGLSSIDQLLRFSMTEGAKVRPLMEQQRQQIERRLDAVRLLRKQIETLPSNTPQEIERKAAMLANVEDQTKRLTYAADLLLAATWEARNAGELESALNGMLAEVEYKFKDLPAEQLEAEAKKRLRKAGIEGRFHWALEFPEVFMDRAGFDAFVCNPPFMGGTLISGRLGKSYLGYLSSYVSGDSKAGGRADLCSYFFLRARDILNESGGLGFIATNTVSEGDTREVGLDKILESGCSIIRANTGCKWPGTASLEVTLLWIRNGQWIGQRILDGHTVGSISSLLSEGGQLDAPPRKLSEHKGTACEGSKPLGMGFIISPEDAEMLIGINAKNADVLRPYLNGQDLNSHPNHEASRCIISFFDWPLDRQGASGSYNGPVASDY</sequence>
<evidence type="ECO:0000256" key="4">
    <source>
        <dbReference type="ARBA" id="ARBA00022691"/>
    </source>
</evidence>
<dbReference type="AlphaFoldDB" id="A0A518H4A6"/>
<evidence type="ECO:0000256" key="5">
    <source>
        <dbReference type="ARBA" id="ARBA00047942"/>
    </source>
</evidence>
<dbReference type="GO" id="GO:0032259">
    <property type="term" value="P:methylation"/>
    <property type="evidence" value="ECO:0007669"/>
    <property type="project" value="UniProtKB-KW"/>
</dbReference>
<keyword evidence="3" id="KW-0808">Transferase</keyword>
<accession>A0A518H4A6</accession>
<organism evidence="7 8">
    <name type="scientific">Tautonia plasticadhaerens</name>
    <dbReference type="NCBI Taxonomy" id="2527974"/>
    <lineage>
        <taxon>Bacteria</taxon>
        <taxon>Pseudomonadati</taxon>
        <taxon>Planctomycetota</taxon>
        <taxon>Planctomycetia</taxon>
        <taxon>Isosphaerales</taxon>
        <taxon>Isosphaeraceae</taxon>
        <taxon>Tautonia</taxon>
    </lineage>
</organism>
<proteinExistence type="predicted"/>
<dbReference type="Proteomes" id="UP000317835">
    <property type="component" value="Chromosome"/>
</dbReference>
<evidence type="ECO:0000256" key="1">
    <source>
        <dbReference type="ARBA" id="ARBA00011900"/>
    </source>
</evidence>
<dbReference type="PANTHER" id="PTHR33841:SF1">
    <property type="entry name" value="DNA METHYLTRANSFERASE A"/>
    <property type="match status" value="1"/>
</dbReference>
<dbReference type="Gene3D" id="3.40.50.150">
    <property type="entry name" value="Vaccinia Virus protein VP39"/>
    <property type="match status" value="1"/>
</dbReference>
<name>A0A518H4A6_9BACT</name>
<dbReference type="GO" id="GO:0009007">
    <property type="term" value="F:site-specific DNA-methyltransferase (adenine-specific) activity"/>
    <property type="evidence" value="ECO:0007669"/>
    <property type="project" value="UniProtKB-EC"/>
</dbReference>
<dbReference type="PANTHER" id="PTHR33841">
    <property type="entry name" value="DNA METHYLTRANSFERASE YEEA-RELATED"/>
    <property type="match status" value="1"/>
</dbReference>
<evidence type="ECO:0000256" key="3">
    <source>
        <dbReference type="ARBA" id="ARBA00022679"/>
    </source>
</evidence>
<dbReference type="SUPFAM" id="SSF53335">
    <property type="entry name" value="S-adenosyl-L-methionine-dependent methyltransferases"/>
    <property type="match status" value="1"/>
</dbReference>
<dbReference type="EC" id="2.1.1.72" evidence="1"/>
<dbReference type="InterPro" id="IPR011639">
    <property type="entry name" value="MethylTrfase_TaqI-like_dom"/>
</dbReference>
<protein>
    <recommendedName>
        <fullName evidence="1">site-specific DNA-methyltransferase (adenine-specific)</fullName>
        <ecNumber evidence="1">2.1.1.72</ecNumber>
    </recommendedName>
</protein>
<dbReference type="GO" id="GO:0006304">
    <property type="term" value="P:DNA modification"/>
    <property type="evidence" value="ECO:0007669"/>
    <property type="project" value="InterPro"/>
</dbReference>
<gene>
    <name evidence="7" type="ORF">ElP_35840</name>
</gene>
<comment type="catalytic activity">
    <reaction evidence="5">
        <text>a 2'-deoxyadenosine in DNA + S-adenosyl-L-methionine = an N(6)-methyl-2'-deoxyadenosine in DNA + S-adenosyl-L-homocysteine + H(+)</text>
        <dbReference type="Rhea" id="RHEA:15197"/>
        <dbReference type="Rhea" id="RHEA-COMP:12418"/>
        <dbReference type="Rhea" id="RHEA-COMP:12419"/>
        <dbReference type="ChEBI" id="CHEBI:15378"/>
        <dbReference type="ChEBI" id="CHEBI:57856"/>
        <dbReference type="ChEBI" id="CHEBI:59789"/>
        <dbReference type="ChEBI" id="CHEBI:90615"/>
        <dbReference type="ChEBI" id="CHEBI:90616"/>
        <dbReference type="EC" id="2.1.1.72"/>
    </reaction>
</comment>
<evidence type="ECO:0000259" key="6">
    <source>
        <dbReference type="Pfam" id="PF07669"/>
    </source>
</evidence>
<evidence type="ECO:0000256" key="2">
    <source>
        <dbReference type="ARBA" id="ARBA00022603"/>
    </source>
</evidence>
<feature type="domain" description="Type II methyltransferase M.TaqI-like" evidence="6">
    <location>
        <begin position="530"/>
        <end position="792"/>
    </location>
</feature>
<dbReference type="Pfam" id="PF07669">
    <property type="entry name" value="Eco57I"/>
    <property type="match status" value="1"/>
</dbReference>
<reference evidence="7 8" key="1">
    <citation type="submission" date="2019-02" db="EMBL/GenBank/DDBJ databases">
        <title>Deep-cultivation of Planctomycetes and their phenomic and genomic characterization uncovers novel biology.</title>
        <authorList>
            <person name="Wiegand S."/>
            <person name="Jogler M."/>
            <person name="Boedeker C."/>
            <person name="Pinto D."/>
            <person name="Vollmers J."/>
            <person name="Rivas-Marin E."/>
            <person name="Kohn T."/>
            <person name="Peeters S.H."/>
            <person name="Heuer A."/>
            <person name="Rast P."/>
            <person name="Oberbeckmann S."/>
            <person name="Bunk B."/>
            <person name="Jeske O."/>
            <person name="Meyerdierks A."/>
            <person name="Storesund J.E."/>
            <person name="Kallscheuer N."/>
            <person name="Luecker S."/>
            <person name="Lage O.M."/>
            <person name="Pohl T."/>
            <person name="Merkel B.J."/>
            <person name="Hornburger P."/>
            <person name="Mueller R.-W."/>
            <person name="Bruemmer F."/>
            <person name="Labrenz M."/>
            <person name="Spormann A.M."/>
            <person name="Op den Camp H."/>
            <person name="Overmann J."/>
            <person name="Amann R."/>
            <person name="Jetten M.S.M."/>
            <person name="Mascher T."/>
            <person name="Medema M.H."/>
            <person name="Devos D.P."/>
            <person name="Kaster A.-K."/>
            <person name="Ovreas L."/>
            <person name="Rohde M."/>
            <person name="Galperin M.Y."/>
            <person name="Jogler C."/>
        </authorList>
    </citation>
    <scope>NUCLEOTIDE SEQUENCE [LARGE SCALE GENOMIC DNA]</scope>
    <source>
        <strain evidence="7 8">ElP</strain>
    </source>
</reference>